<feature type="transmembrane region" description="Helical" evidence="1">
    <location>
        <begin position="39"/>
        <end position="60"/>
    </location>
</feature>
<evidence type="ECO:0000256" key="1">
    <source>
        <dbReference type="SAM" id="Phobius"/>
    </source>
</evidence>
<dbReference type="EMBL" id="WNLA01000003">
    <property type="protein sequence ID" value="MTW01922.1"/>
    <property type="molecule type" value="Genomic_DNA"/>
</dbReference>
<reference evidence="2 3" key="1">
    <citation type="submission" date="2019-11" db="EMBL/GenBank/DDBJ databases">
        <title>Type strains purchased from KCTC, JCM and DSMZ.</title>
        <authorList>
            <person name="Lu H."/>
        </authorList>
    </citation>
    <scope>NUCLEOTIDE SEQUENCE [LARGE SCALE GENOMIC DNA]</scope>
    <source>
        <strain evidence="2 3">KCTC 42409</strain>
    </source>
</reference>
<dbReference type="Proteomes" id="UP000484015">
    <property type="component" value="Unassembled WGS sequence"/>
</dbReference>
<name>A0A6L6PYX5_9BURK</name>
<keyword evidence="1" id="KW-1133">Transmembrane helix</keyword>
<protein>
    <submittedName>
        <fullName evidence="2">Uncharacterized protein</fullName>
    </submittedName>
</protein>
<feature type="transmembrane region" description="Helical" evidence="1">
    <location>
        <begin position="72"/>
        <end position="94"/>
    </location>
</feature>
<evidence type="ECO:0000313" key="3">
    <source>
        <dbReference type="Proteomes" id="UP000484015"/>
    </source>
</evidence>
<keyword evidence="1" id="KW-0812">Transmembrane</keyword>
<organism evidence="2 3">
    <name type="scientific">Pseudoduganella ginsengisoli</name>
    <dbReference type="NCBI Taxonomy" id="1462440"/>
    <lineage>
        <taxon>Bacteria</taxon>
        <taxon>Pseudomonadati</taxon>
        <taxon>Pseudomonadota</taxon>
        <taxon>Betaproteobacteria</taxon>
        <taxon>Burkholderiales</taxon>
        <taxon>Oxalobacteraceae</taxon>
        <taxon>Telluria group</taxon>
        <taxon>Pseudoduganella</taxon>
    </lineage>
</organism>
<keyword evidence="1" id="KW-0472">Membrane</keyword>
<gene>
    <name evidence="2" type="ORF">GM668_07450</name>
</gene>
<dbReference type="AlphaFoldDB" id="A0A6L6PYX5"/>
<evidence type="ECO:0000313" key="2">
    <source>
        <dbReference type="EMBL" id="MTW01922.1"/>
    </source>
</evidence>
<feature type="transmembrane region" description="Helical" evidence="1">
    <location>
        <begin position="12"/>
        <end position="32"/>
    </location>
</feature>
<dbReference type="OrthoDB" id="8907937at2"/>
<keyword evidence="3" id="KW-1185">Reference proteome</keyword>
<comment type="caution">
    <text evidence="2">The sequence shown here is derived from an EMBL/GenBank/DDBJ whole genome shotgun (WGS) entry which is preliminary data.</text>
</comment>
<accession>A0A6L6PYX5</accession>
<dbReference type="RefSeq" id="WP_155438313.1">
    <property type="nucleotide sequence ID" value="NZ_WNLA01000003.1"/>
</dbReference>
<feature type="transmembrane region" description="Helical" evidence="1">
    <location>
        <begin position="106"/>
        <end position="123"/>
    </location>
</feature>
<sequence length="125" mass="14095">MEFLIELLLEFLIQFFGEVLFELGLRSIAAPFRKDASPWLAAIGYAFFGLVVGGISLWLFPDHMVANIKLRLVNLGVTPIASGLCMSLLGSWRAKRGQDLIRIDRFSYGYLFALCLGLVRFYWAA</sequence>
<proteinExistence type="predicted"/>